<dbReference type="Proteomes" id="UP000032366">
    <property type="component" value="Unassembled WGS sequence"/>
</dbReference>
<dbReference type="PANTHER" id="PTHR42849">
    <property type="entry name" value="N-ACETYLNEURAMINATE LYASE"/>
    <property type="match status" value="1"/>
</dbReference>
<dbReference type="SMART" id="SM01130">
    <property type="entry name" value="DHDPS"/>
    <property type="match status" value="1"/>
</dbReference>
<evidence type="ECO:0000256" key="6">
    <source>
        <dbReference type="ARBA" id="ARBA00023239"/>
    </source>
</evidence>
<evidence type="ECO:0000313" key="17">
    <source>
        <dbReference type="Proteomes" id="UP000254100"/>
    </source>
</evidence>
<dbReference type="GO" id="GO:0005975">
    <property type="term" value="P:carbohydrate metabolic process"/>
    <property type="evidence" value="ECO:0007669"/>
    <property type="project" value="UniProtKB-UniRule"/>
</dbReference>
<dbReference type="NCBIfam" id="NF003164">
    <property type="entry name" value="PRK04147.1"/>
    <property type="match status" value="1"/>
</dbReference>
<comment type="function">
    <text evidence="11">Catalyzes the reversible aldol cleavage of N-acetylneuraminic acid (sialic acid; Neu5Ac) to form pyruvate and N-acetylmannosamine (ManNAc) via a Schiff base intermediate.</text>
</comment>
<dbReference type="EMBL" id="UHDT01000001">
    <property type="protein sequence ID" value="SUM58216.1"/>
    <property type="molecule type" value="Genomic_DNA"/>
</dbReference>
<feature type="binding site" evidence="13">
    <location>
        <position position="206"/>
    </location>
    <ligand>
        <name>pyruvate</name>
        <dbReference type="ChEBI" id="CHEBI:15361"/>
    </ligand>
</feature>
<keyword evidence="5 11" id="KW-0963">Cytoplasm</keyword>
<feature type="binding site" evidence="11">
    <location>
        <position position="191"/>
    </location>
    <ligand>
        <name>aceneuramate</name>
        <dbReference type="ChEBI" id="CHEBI:173083"/>
    </ligand>
</feature>
<dbReference type="Gene3D" id="3.20.20.70">
    <property type="entry name" value="Aldolase class I"/>
    <property type="match status" value="1"/>
</dbReference>
<name>A0A0D6XRA6_9STAP</name>
<evidence type="ECO:0000256" key="11">
    <source>
        <dbReference type="HAMAP-Rule" id="MF_01237"/>
    </source>
</evidence>
<dbReference type="PROSITE" id="PS00666">
    <property type="entry name" value="DHDPS_2"/>
    <property type="match status" value="1"/>
</dbReference>
<reference evidence="15 17" key="2">
    <citation type="submission" date="2018-06" db="EMBL/GenBank/DDBJ databases">
        <authorList>
            <consortium name="Pathogen Informatics"/>
            <person name="Doyle S."/>
        </authorList>
    </citation>
    <scope>NUCLEOTIDE SEQUENCE [LARGE SCALE GENOMIC DNA]</scope>
    <source>
        <strain evidence="15 17">NCTC13832</strain>
    </source>
</reference>
<keyword evidence="16" id="KW-1185">Reference proteome</keyword>
<dbReference type="RefSeq" id="WP_044359640.1">
    <property type="nucleotide sequence ID" value="NZ_JXWY01000031.1"/>
</dbReference>
<evidence type="ECO:0000256" key="10">
    <source>
        <dbReference type="ARBA" id="ARBA00044906"/>
    </source>
</evidence>
<dbReference type="InterPro" id="IPR005264">
    <property type="entry name" value="NanA"/>
</dbReference>
<evidence type="ECO:0000256" key="5">
    <source>
        <dbReference type="ARBA" id="ARBA00022490"/>
    </source>
</evidence>
<evidence type="ECO:0000256" key="8">
    <source>
        <dbReference type="ARBA" id="ARBA00023277"/>
    </source>
</evidence>
<dbReference type="PIRSF" id="PIRSF001365">
    <property type="entry name" value="DHDPS"/>
    <property type="match status" value="1"/>
</dbReference>
<organism evidence="15 17">
    <name type="scientific">Staphylococcus microti</name>
    <dbReference type="NCBI Taxonomy" id="569857"/>
    <lineage>
        <taxon>Bacteria</taxon>
        <taxon>Bacillati</taxon>
        <taxon>Bacillota</taxon>
        <taxon>Bacilli</taxon>
        <taxon>Bacillales</taxon>
        <taxon>Staphylococcaceae</taxon>
        <taxon>Staphylococcus</taxon>
    </lineage>
</organism>
<dbReference type="NCBIfam" id="TIGR00683">
    <property type="entry name" value="nanA"/>
    <property type="match status" value="1"/>
</dbReference>
<dbReference type="PANTHER" id="PTHR42849:SF1">
    <property type="entry name" value="N-ACETYLNEURAMINATE LYASE"/>
    <property type="match status" value="1"/>
</dbReference>
<dbReference type="GO" id="GO:0019262">
    <property type="term" value="P:N-acetylneuraminate catabolic process"/>
    <property type="evidence" value="ECO:0007669"/>
    <property type="project" value="UniProtKB-UniRule"/>
</dbReference>
<evidence type="ECO:0000256" key="4">
    <source>
        <dbReference type="ARBA" id="ARBA00012911"/>
    </source>
</evidence>
<dbReference type="PRINTS" id="PR00146">
    <property type="entry name" value="DHPICSNTHASE"/>
</dbReference>
<evidence type="ECO:0000256" key="1">
    <source>
        <dbReference type="ARBA" id="ARBA00004496"/>
    </source>
</evidence>
<feature type="active site" description="Schiff-base intermediate with substrate" evidence="11 12">
    <location>
        <position position="165"/>
    </location>
</feature>
<dbReference type="AlphaFoldDB" id="A0A0D6XRA6"/>
<dbReference type="UniPathway" id="UPA00629">
    <property type="reaction ID" value="UER00680"/>
</dbReference>
<dbReference type="EMBL" id="JXWY01000031">
    <property type="protein sequence ID" value="KIX91127.1"/>
    <property type="molecule type" value="Genomic_DNA"/>
</dbReference>
<feature type="binding site" evidence="11">
    <location>
        <position position="48"/>
    </location>
    <ligand>
        <name>aceneuramate</name>
        <dbReference type="ChEBI" id="CHEBI:173083"/>
    </ligand>
</feature>
<keyword evidence="8 11" id="KW-0119">Carbohydrate metabolism</keyword>
<gene>
    <name evidence="11 15" type="primary">nanA</name>
    <name evidence="15" type="ORF">NCTC13832_01964</name>
    <name evidence="14" type="ORF">TP70_04065</name>
</gene>
<dbReference type="GO" id="GO:0005829">
    <property type="term" value="C:cytosol"/>
    <property type="evidence" value="ECO:0007669"/>
    <property type="project" value="TreeGrafter"/>
</dbReference>
<evidence type="ECO:0000256" key="9">
    <source>
        <dbReference type="ARBA" id="ARBA00039936"/>
    </source>
</evidence>
<dbReference type="OrthoDB" id="9782828at2"/>
<comment type="subunit">
    <text evidence="3 11">Homotetramer.</text>
</comment>
<sequence length="293" mass="32959">MNNELKGLYAALLVPFDEHGQVKETGLRQIVRNAIDVQKLDGLYVNGSSGENFLMNTAQKKEVFRIAKDEAQDAIHLIAQVGSLDLNEAIELGQYATELGYDALSAVTPFYYPFTFEEIRDYYFKIIEATNNKMIIYSIPGLTGVNISIQQFESLFENKNIIGVKYTAPDFYLLERLRKAFPDKLIFSGFDEMLVQAAISGVDGAIGSTYNVNGIRARETFEAAQNGDIARAYELQHETNDIIEAVLKMGLYPTLKAFLTEKGIDTGLPKAPFHPFNEQHRPELKAIIEKYHL</sequence>
<protein>
    <recommendedName>
        <fullName evidence="9 11">N-acetylneuraminate lyase</fullName>
        <shortName evidence="11">NAL</shortName>
        <shortName evidence="11">Neu5Ac lyase</shortName>
        <ecNumber evidence="4 11">4.1.3.3</ecNumber>
    </recommendedName>
    <alternativeName>
        <fullName evidence="11">N-acetylneuraminate pyruvate-lyase</fullName>
    </alternativeName>
    <alternativeName>
        <fullName evidence="11">N-acetylneuraminic acid aldolase</fullName>
    </alternativeName>
    <alternativeName>
        <fullName evidence="11">Sialate lyase</fullName>
    </alternativeName>
    <alternativeName>
        <fullName evidence="11">Sialic acid aldolase</fullName>
    </alternativeName>
    <alternativeName>
        <fullName evidence="11">Sialic acid lyase</fullName>
    </alternativeName>
</protein>
<reference evidence="14 16" key="1">
    <citation type="submission" date="2015-01" db="EMBL/GenBank/DDBJ databases">
        <authorList>
            <person name="Guo J."/>
        </authorList>
    </citation>
    <scope>NUCLEOTIDE SEQUENCE [LARGE SCALE GENOMIC DNA]</scope>
    <source>
        <strain evidence="14 16">DSM 22147</strain>
    </source>
</reference>
<dbReference type="InterPro" id="IPR002220">
    <property type="entry name" value="DapA-like"/>
</dbReference>
<evidence type="ECO:0000313" key="14">
    <source>
        <dbReference type="EMBL" id="KIX91127.1"/>
    </source>
</evidence>
<dbReference type="GO" id="GO:0008747">
    <property type="term" value="F:N-acetylneuraminate lyase activity"/>
    <property type="evidence" value="ECO:0007669"/>
    <property type="project" value="UniProtKB-UniRule"/>
</dbReference>
<dbReference type="Proteomes" id="UP000254100">
    <property type="component" value="Unassembled WGS sequence"/>
</dbReference>
<evidence type="ECO:0000256" key="13">
    <source>
        <dbReference type="PIRSR" id="PIRSR001365-2"/>
    </source>
</evidence>
<feature type="binding site" evidence="11">
    <location>
        <position position="189"/>
    </location>
    <ligand>
        <name>aceneuramate</name>
        <dbReference type="ChEBI" id="CHEBI:173083"/>
    </ligand>
</feature>
<evidence type="ECO:0000256" key="2">
    <source>
        <dbReference type="ARBA" id="ARBA00006324"/>
    </source>
</evidence>
<keyword evidence="7 11" id="KW-0704">Schiff base</keyword>
<dbReference type="InterPro" id="IPR013785">
    <property type="entry name" value="Aldolase_TIM"/>
</dbReference>
<keyword evidence="6 11" id="KW-0456">Lyase</keyword>
<dbReference type="InterPro" id="IPR020625">
    <property type="entry name" value="Schiff_base-form_aldolases_AS"/>
</dbReference>
<feature type="binding site" evidence="11">
    <location>
        <position position="192"/>
    </location>
    <ligand>
        <name>aceneuramate</name>
        <dbReference type="ChEBI" id="CHEBI:173083"/>
    </ligand>
</feature>
<feature type="binding site" evidence="11">
    <location>
        <position position="167"/>
    </location>
    <ligand>
        <name>aceneuramate</name>
        <dbReference type="ChEBI" id="CHEBI:173083"/>
    </ligand>
</feature>
<feature type="active site" description="Proton donor/acceptor" evidence="12">
    <location>
        <position position="137"/>
    </location>
</feature>
<evidence type="ECO:0000313" key="16">
    <source>
        <dbReference type="Proteomes" id="UP000032366"/>
    </source>
</evidence>
<dbReference type="CDD" id="cd00954">
    <property type="entry name" value="NAL"/>
    <property type="match status" value="1"/>
</dbReference>
<accession>A0A0D6XRA6</accession>
<evidence type="ECO:0000313" key="15">
    <source>
        <dbReference type="EMBL" id="SUM58216.1"/>
    </source>
</evidence>
<comment type="subcellular location">
    <subcellularLocation>
        <location evidence="1 11">Cytoplasm</location>
    </subcellularLocation>
</comment>
<dbReference type="SUPFAM" id="SSF51569">
    <property type="entry name" value="Aldolase"/>
    <property type="match status" value="1"/>
</dbReference>
<proteinExistence type="inferred from homology"/>
<feature type="binding site" evidence="11">
    <location>
        <position position="49"/>
    </location>
    <ligand>
        <name>aceneuramate</name>
        <dbReference type="ChEBI" id="CHEBI:173083"/>
    </ligand>
</feature>
<comment type="catalytic activity">
    <reaction evidence="10 11">
        <text>aceneuramate = aldehydo-N-acetyl-D-mannosamine + pyruvate</text>
        <dbReference type="Rhea" id="RHEA:23296"/>
        <dbReference type="ChEBI" id="CHEBI:15361"/>
        <dbReference type="ChEBI" id="CHEBI:17122"/>
        <dbReference type="ChEBI" id="CHEBI:173083"/>
        <dbReference type="EC" id="4.1.3.3"/>
    </reaction>
</comment>
<evidence type="ECO:0000256" key="7">
    <source>
        <dbReference type="ARBA" id="ARBA00023270"/>
    </source>
</evidence>
<dbReference type="STRING" id="569857.TP70_04065"/>
<comment type="similarity">
    <text evidence="2 11">Belongs to the DapA family. NanA subfamily.</text>
</comment>
<evidence type="ECO:0000256" key="3">
    <source>
        <dbReference type="ARBA" id="ARBA00011881"/>
    </source>
</evidence>
<feature type="binding site" evidence="11">
    <location>
        <position position="208"/>
    </location>
    <ligand>
        <name>aceneuramate</name>
        <dbReference type="ChEBI" id="CHEBI:173083"/>
    </ligand>
</feature>
<dbReference type="EC" id="4.1.3.3" evidence="4 11"/>
<dbReference type="HAMAP" id="MF_01237">
    <property type="entry name" value="N_acetylneuram_lyase"/>
    <property type="match status" value="1"/>
</dbReference>
<comment type="pathway">
    <text evidence="11">Amino-sugar metabolism; N-acetylneuraminate degradation; D-fructose 6-phosphate from N-acetylneuraminate: step 1/5.</text>
</comment>
<evidence type="ECO:0000256" key="12">
    <source>
        <dbReference type="PIRSR" id="PIRSR001365-1"/>
    </source>
</evidence>
<feature type="active site" description="Proton donor" evidence="11">
    <location>
        <position position="137"/>
    </location>
</feature>
<dbReference type="Pfam" id="PF00701">
    <property type="entry name" value="DHDPS"/>
    <property type="match status" value="1"/>
</dbReference>